<feature type="non-terminal residue" evidence="4">
    <location>
        <position position="117"/>
    </location>
</feature>
<dbReference type="GO" id="GO:0005524">
    <property type="term" value="F:ATP binding"/>
    <property type="evidence" value="ECO:0007669"/>
    <property type="project" value="InterPro"/>
</dbReference>
<reference evidence="4" key="1">
    <citation type="submission" date="2021-02" db="EMBL/GenBank/DDBJ databases">
        <authorList>
            <person name="Nowell W R."/>
        </authorList>
    </citation>
    <scope>NUCLEOTIDE SEQUENCE</scope>
</reference>
<organism evidence="4 5">
    <name type="scientific">Didymodactylos carnosus</name>
    <dbReference type="NCBI Taxonomy" id="1234261"/>
    <lineage>
        <taxon>Eukaryota</taxon>
        <taxon>Metazoa</taxon>
        <taxon>Spiralia</taxon>
        <taxon>Gnathifera</taxon>
        <taxon>Rotifera</taxon>
        <taxon>Eurotatoria</taxon>
        <taxon>Bdelloidea</taxon>
        <taxon>Philodinida</taxon>
        <taxon>Philodinidae</taxon>
        <taxon>Didymodactylos</taxon>
    </lineage>
</organism>
<keyword evidence="2" id="KW-0539">Nucleus</keyword>
<dbReference type="InterPro" id="IPR020588">
    <property type="entry name" value="RecA_ATP-bd"/>
</dbReference>
<dbReference type="Proteomes" id="UP000682733">
    <property type="component" value="Unassembled WGS sequence"/>
</dbReference>
<dbReference type="GO" id="GO:0000723">
    <property type="term" value="P:telomere maintenance"/>
    <property type="evidence" value="ECO:0007669"/>
    <property type="project" value="TreeGrafter"/>
</dbReference>
<dbReference type="GO" id="GO:0000400">
    <property type="term" value="F:four-way junction DNA binding"/>
    <property type="evidence" value="ECO:0007669"/>
    <property type="project" value="TreeGrafter"/>
</dbReference>
<sequence>QCSLAFKHTIYIDTERAFSAKRLLEIIISCSEQNHNKKLLNYDKKYYEKYLEYVRYECVSDMTQLMKLLNTIEQELQEKNDHDIILIIVDSIAAPLRASTPYYKRHQLLLEFTDLVK</sequence>
<dbReference type="GO" id="GO:0003697">
    <property type="term" value="F:single-stranded DNA binding"/>
    <property type="evidence" value="ECO:0007669"/>
    <property type="project" value="TreeGrafter"/>
</dbReference>
<dbReference type="PANTHER" id="PTHR46457">
    <property type="entry name" value="DNA REPAIR PROTEIN RAD51 HOMOLOG 4"/>
    <property type="match status" value="1"/>
</dbReference>
<dbReference type="GO" id="GO:0007131">
    <property type="term" value="P:reciprocal meiotic recombination"/>
    <property type="evidence" value="ECO:0007669"/>
    <property type="project" value="TreeGrafter"/>
</dbReference>
<comment type="caution">
    <text evidence="4">The sequence shown here is derived from an EMBL/GenBank/DDBJ whole genome shotgun (WGS) entry which is preliminary data.</text>
</comment>
<dbReference type="EMBL" id="CAJOBA010014558">
    <property type="protein sequence ID" value="CAF3884326.1"/>
    <property type="molecule type" value="Genomic_DNA"/>
</dbReference>
<proteinExistence type="predicted"/>
<dbReference type="GO" id="GO:0005815">
    <property type="term" value="C:microtubule organizing center"/>
    <property type="evidence" value="ECO:0007669"/>
    <property type="project" value="TreeGrafter"/>
</dbReference>
<dbReference type="PROSITE" id="PS50162">
    <property type="entry name" value="RECA_2"/>
    <property type="match status" value="1"/>
</dbReference>
<name>A0A8S2L4H9_9BILA</name>
<dbReference type="AlphaFoldDB" id="A0A8S2L4H9"/>
<dbReference type="GO" id="GO:0042148">
    <property type="term" value="P:DNA strand invasion"/>
    <property type="evidence" value="ECO:0007669"/>
    <property type="project" value="TreeGrafter"/>
</dbReference>
<protein>
    <recommendedName>
        <fullName evidence="3">RecA family profile 1 domain-containing protein</fullName>
    </recommendedName>
</protein>
<gene>
    <name evidence="4" type="ORF">TMI583_LOCUS20116</name>
</gene>
<dbReference type="GO" id="GO:0005657">
    <property type="term" value="C:replication fork"/>
    <property type="evidence" value="ECO:0007669"/>
    <property type="project" value="TreeGrafter"/>
</dbReference>
<dbReference type="GO" id="GO:0033063">
    <property type="term" value="C:Rad51B-Rad51C-Rad51D-XRCC2 complex"/>
    <property type="evidence" value="ECO:0007669"/>
    <property type="project" value="TreeGrafter"/>
</dbReference>
<dbReference type="GO" id="GO:0140664">
    <property type="term" value="F:ATP-dependent DNA damage sensor activity"/>
    <property type="evidence" value="ECO:0007669"/>
    <property type="project" value="InterPro"/>
</dbReference>
<dbReference type="SUPFAM" id="SSF52540">
    <property type="entry name" value="P-loop containing nucleoside triphosphate hydrolases"/>
    <property type="match status" value="1"/>
</dbReference>
<feature type="non-terminal residue" evidence="4">
    <location>
        <position position="1"/>
    </location>
</feature>
<evidence type="ECO:0000259" key="3">
    <source>
        <dbReference type="PROSITE" id="PS50162"/>
    </source>
</evidence>
<dbReference type="Gene3D" id="3.40.50.300">
    <property type="entry name" value="P-loop containing nucleotide triphosphate hydrolases"/>
    <property type="match status" value="1"/>
</dbReference>
<feature type="domain" description="RecA family profile 1" evidence="3">
    <location>
        <begin position="1"/>
        <end position="117"/>
    </location>
</feature>
<evidence type="ECO:0000256" key="2">
    <source>
        <dbReference type="ARBA" id="ARBA00023242"/>
    </source>
</evidence>
<evidence type="ECO:0000313" key="4">
    <source>
        <dbReference type="EMBL" id="CAF3884326.1"/>
    </source>
</evidence>
<accession>A0A8S2L4H9</accession>
<evidence type="ECO:0000256" key="1">
    <source>
        <dbReference type="ARBA" id="ARBA00004123"/>
    </source>
</evidence>
<dbReference type="PANTHER" id="PTHR46457:SF1">
    <property type="entry name" value="DNA REPAIR PROTEIN RAD51 HOMOLOG 4"/>
    <property type="match status" value="1"/>
</dbReference>
<dbReference type="InterPro" id="IPR051988">
    <property type="entry name" value="HRR_RAD51_Paralog"/>
</dbReference>
<dbReference type="GO" id="GO:0000724">
    <property type="term" value="P:double-strand break repair via homologous recombination"/>
    <property type="evidence" value="ECO:0007669"/>
    <property type="project" value="TreeGrafter"/>
</dbReference>
<dbReference type="InterPro" id="IPR027417">
    <property type="entry name" value="P-loop_NTPase"/>
</dbReference>
<comment type="subcellular location">
    <subcellularLocation>
        <location evidence="1">Nucleus</location>
    </subcellularLocation>
</comment>
<evidence type="ECO:0000313" key="5">
    <source>
        <dbReference type="Proteomes" id="UP000682733"/>
    </source>
</evidence>